<evidence type="ECO:0000256" key="2">
    <source>
        <dbReference type="ARBA" id="ARBA00022747"/>
    </source>
</evidence>
<feature type="domain" description="Type I restriction modification DNA specificity" evidence="5">
    <location>
        <begin position="217"/>
        <end position="364"/>
    </location>
</feature>
<dbReference type="Proteomes" id="UP000054618">
    <property type="component" value="Unassembled WGS sequence"/>
</dbReference>
<dbReference type="PATRIC" id="fig|45073.5.peg.1152"/>
<dbReference type="InterPro" id="IPR000055">
    <property type="entry name" value="Restrct_endonuc_typeI_TRD"/>
</dbReference>
<comment type="similarity">
    <text evidence="1">Belongs to the type-I restriction system S methylase family.</text>
</comment>
<proteinExistence type="inferred from homology"/>
<dbReference type="GO" id="GO:0009307">
    <property type="term" value="P:DNA restriction-modification system"/>
    <property type="evidence" value="ECO:0007669"/>
    <property type="project" value="UniProtKB-KW"/>
</dbReference>
<dbReference type="PANTHER" id="PTHR30408:SF12">
    <property type="entry name" value="TYPE I RESTRICTION ENZYME MJAVIII SPECIFICITY SUBUNIT"/>
    <property type="match status" value="1"/>
</dbReference>
<dbReference type="Gene3D" id="1.10.287.1120">
    <property type="entry name" value="Bipartite methylase S protein"/>
    <property type="match status" value="1"/>
</dbReference>
<accession>A0A0W0Y5J0</accession>
<feature type="domain" description="Type I restriction modification DNA specificity" evidence="5">
    <location>
        <begin position="135"/>
        <end position="182"/>
    </location>
</feature>
<reference evidence="6 7" key="1">
    <citation type="submission" date="2015-11" db="EMBL/GenBank/DDBJ databases">
        <title>Genomic analysis of 38 Legionella species identifies large and diverse effector repertoires.</title>
        <authorList>
            <person name="Burstein D."/>
            <person name="Amaro F."/>
            <person name="Zusman T."/>
            <person name="Lifshitz Z."/>
            <person name="Cohen O."/>
            <person name="Gilbert J.A."/>
            <person name="Pupko T."/>
            <person name="Shuman H.A."/>
            <person name="Segal G."/>
        </authorList>
    </citation>
    <scope>NUCLEOTIDE SEQUENCE [LARGE SCALE GENOMIC DNA]</scope>
    <source>
        <strain evidence="6 7">CDC#1442-AUS-E</strain>
    </source>
</reference>
<gene>
    <name evidence="6" type="ORF">Lqui_1091</name>
</gene>
<dbReference type="PANTHER" id="PTHR30408">
    <property type="entry name" value="TYPE-1 RESTRICTION ENZYME ECOKI SPECIFICITY PROTEIN"/>
    <property type="match status" value="1"/>
</dbReference>
<evidence type="ECO:0000313" key="7">
    <source>
        <dbReference type="Proteomes" id="UP000054618"/>
    </source>
</evidence>
<keyword evidence="3" id="KW-0238">DNA-binding</keyword>
<keyword evidence="2" id="KW-0680">Restriction system</keyword>
<evidence type="ECO:0000256" key="3">
    <source>
        <dbReference type="ARBA" id="ARBA00023125"/>
    </source>
</evidence>
<evidence type="ECO:0000313" key="6">
    <source>
        <dbReference type="EMBL" id="KTD52247.1"/>
    </source>
</evidence>
<sequence length="395" mass="45129">MMPEGWRKCHLIEILHGQIKNGYSPNAADVETGYWVLGLGVLGDSSCNFKEIKPVYPTLQVLRNLLCKDDFLISRSNTPDKVGRSMRFKGELSNCSYPDLMMRFRIDEKKADLKFIEIQLKSAPVRGYFKNCAAGSSNTMVKINKSIVEKVPLLLPPLNEQKKIAQILSTWDKAITTTEKLLANSEQQKNALMQQLLSGKERLLDKYGQKFRAAWIAIHLKDLCSIITGKKDVNEGNPDGNYPFFTCASAPTKCDGYSYDCEAILIAGNGMIGKTHYYNGKFEAYQRTYILNNFNKIICVSYLHQFILYWLICDIEREKQHGAMPYIKLGLLQQFNVFVPSIEEQQKIAMVLSTADHEIEKIKQQLEWFKQEKKALMQQLLTGRRRVTLAETNNA</sequence>
<organism evidence="6 7">
    <name type="scientific">Legionella quinlivanii</name>
    <dbReference type="NCBI Taxonomy" id="45073"/>
    <lineage>
        <taxon>Bacteria</taxon>
        <taxon>Pseudomonadati</taxon>
        <taxon>Pseudomonadota</taxon>
        <taxon>Gammaproteobacteria</taxon>
        <taxon>Legionellales</taxon>
        <taxon>Legionellaceae</taxon>
        <taxon>Legionella</taxon>
    </lineage>
</organism>
<dbReference type="Pfam" id="PF01420">
    <property type="entry name" value="Methylase_S"/>
    <property type="match status" value="2"/>
</dbReference>
<dbReference type="STRING" id="45073.Lqui_1091"/>
<dbReference type="GO" id="GO:0003677">
    <property type="term" value="F:DNA binding"/>
    <property type="evidence" value="ECO:0007669"/>
    <property type="project" value="UniProtKB-KW"/>
</dbReference>
<evidence type="ECO:0000256" key="1">
    <source>
        <dbReference type="ARBA" id="ARBA00010923"/>
    </source>
</evidence>
<dbReference type="InterPro" id="IPR044946">
    <property type="entry name" value="Restrct_endonuc_typeI_TRD_sf"/>
</dbReference>
<dbReference type="InterPro" id="IPR052021">
    <property type="entry name" value="Type-I_RS_S_subunit"/>
</dbReference>
<evidence type="ECO:0000256" key="4">
    <source>
        <dbReference type="SAM" id="Coils"/>
    </source>
</evidence>
<dbReference type="EMBL" id="LNYS01000006">
    <property type="protein sequence ID" value="KTD52247.1"/>
    <property type="molecule type" value="Genomic_DNA"/>
</dbReference>
<feature type="coiled-coil region" evidence="4">
    <location>
        <begin position="352"/>
        <end position="379"/>
    </location>
</feature>
<evidence type="ECO:0000259" key="5">
    <source>
        <dbReference type="Pfam" id="PF01420"/>
    </source>
</evidence>
<keyword evidence="7" id="KW-1185">Reference proteome</keyword>
<dbReference type="CDD" id="cd17261">
    <property type="entry name" value="RMtype1_S_EcoKI-TRD2-CR2_like"/>
    <property type="match status" value="1"/>
</dbReference>
<dbReference type="OrthoDB" id="398435at2"/>
<comment type="caution">
    <text evidence="6">The sequence shown here is derived from an EMBL/GenBank/DDBJ whole genome shotgun (WGS) entry which is preliminary data.</text>
</comment>
<keyword evidence="4" id="KW-0175">Coiled coil</keyword>
<dbReference type="Gene3D" id="3.90.220.20">
    <property type="entry name" value="DNA methylase specificity domains"/>
    <property type="match status" value="2"/>
</dbReference>
<dbReference type="SUPFAM" id="SSF116734">
    <property type="entry name" value="DNA methylase specificity domain"/>
    <property type="match status" value="2"/>
</dbReference>
<protein>
    <submittedName>
        <fullName evidence="6">EcoKI restriction-modification system protein HsdS</fullName>
    </submittedName>
</protein>
<dbReference type="AlphaFoldDB" id="A0A0W0Y5J0"/>
<name>A0A0W0Y5J0_9GAMM</name>
<dbReference type="RefSeq" id="WP_058507173.1">
    <property type="nucleotide sequence ID" value="NZ_CAAAIK010000003.1"/>
</dbReference>